<dbReference type="SMART" id="SM00409">
    <property type="entry name" value="IG"/>
    <property type="match status" value="3"/>
</dbReference>
<evidence type="ECO:0000259" key="7">
    <source>
        <dbReference type="PROSITE" id="PS50835"/>
    </source>
</evidence>
<feature type="domain" description="Fibronectin type-III" evidence="8">
    <location>
        <begin position="318"/>
        <end position="411"/>
    </location>
</feature>
<accession>A0A8T0DZM0</accession>
<dbReference type="Pfam" id="PF00041">
    <property type="entry name" value="fn3"/>
    <property type="match status" value="3"/>
</dbReference>
<feature type="domain" description="Ig-like" evidence="7">
    <location>
        <begin position="120"/>
        <end position="212"/>
    </location>
</feature>
<dbReference type="GO" id="GO:0098609">
    <property type="term" value="P:cell-cell adhesion"/>
    <property type="evidence" value="ECO:0007669"/>
    <property type="project" value="TreeGrafter"/>
</dbReference>
<dbReference type="GO" id="GO:0030154">
    <property type="term" value="P:cell differentiation"/>
    <property type="evidence" value="ECO:0007669"/>
    <property type="project" value="UniProtKB-ARBA"/>
</dbReference>
<dbReference type="AlphaFoldDB" id="A0A8T0DZM0"/>
<evidence type="ECO:0000256" key="6">
    <source>
        <dbReference type="SAM" id="SignalP"/>
    </source>
</evidence>
<organism evidence="9 10">
    <name type="scientific">Argiope bruennichi</name>
    <name type="common">Wasp spider</name>
    <name type="synonym">Aranea bruennichi</name>
    <dbReference type="NCBI Taxonomy" id="94029"/>
    <lineage>
        <taxon>Eukaryota</taxon>
        <taxon>Metazoa</taxon>
        <taxon>Ecdysozoa</taxon>
        <taxon>Arthropoda</taxon>
        <taxon>Chelicerata</taxon>
        <taxon>Arachnida</taxon>
        <taxon>Araneae</taxon>
        <taxon>Araneomorphae</taxon>
        <taxon>Entelegynae</taxon>
        <taxon>Araneoidea</taxon>
        <taxon>Araneidae</taxon>
        <taxon>Argiope</taxon>
    </lineage>
</organism>
<protein>
    <submittedName>
        <fullName evidence="9">Down syndrome cell adhesion molecule-like</fullName>
    </submittedName>
</protein>
<dbReference type="Pfam" id="PF07679">
    <property type="entry name" value="I-set"/>
    <property type="match status" value="2"/>
</dbReference>
<dbReference type="Pfam" id="PF00047">
    <property type="entry name" value="ig"/>
    <property type="match status" value="1"/>
</dbReference>
<dbReference type="GO" id="GO:0016020">
    <property type="term" value="C:membrane"/>
    <property type="evidence" value="ECO:0007669"/>
    <property type="project" value="UniProtKB-SubCell"/>
</dbReference>
<evidence type="ECO:0000256" key="3">
    <source>
        <dbReference type="ARBA" id="ARBA00023319"/>
    </source>
</evidence>
<reference evidence="9" key="2">
    <citation type="submission" date="2020-06" db="EMBL/GenBank/DDBJ databases">
        <authorList>
            <person name="Sheffer M."/>
        </authorList>
    </citation>
    <scope>NUCLEOTIDE SEQUENCE</scope>
</reference>
<feature type="transmembrane region" description="Helical" evidence="5">
    <location>
        <begin position="647"/>
        <end position="669"/>
    </location>
</feature>
<dbReference type="PROSITE" id="PS50835">
    <property type="entry name" value="IG_LIKE"/>
    <property type="match status" value="3"/>
</dbReference>
<evidence type="ECO:0000313" key="9">
    <source>
        <dbReference type="EMBL" id="KAF8763616.1"/>
    </source>
</evidence>
<dbReference type="GO" id="GO:0009653">
    <property type="term" value="P:anatomical structure morphogenesis"/>
    <property type="evidence" value="ECO:0007669"/>
    <property type="project" value="UniProtKB-ARBA"/>
</dbReference>
<evidence type="ECO:0000256" key="5">
    <source>
        <dbReference type="SAM" id="Phobius"/>
    </source>
</evidence>
<dbReference type="InterPro" id="IPR007110">
    <property type="entry name" value="Ig-like_dom"/>
</dbReference>
<dbReference type="InterPro" id="IPR013151">
    <property type="entry name" value="Immunoglobulin_dom"/>
</dbReference>
<dbReference type="FunFam" id="2.60.40.10:FF:000104">
    <property type="entry name" value="Down syndrome cell adhesion molecule b"/>
    <property type="match status" value="1"/>
</dbReference>
<sequence length="766" mass="84396">MCDGRKHYLWIILGFINVVYAQVPPKLAPLPRDLEFKRGERFQLVCSCREGEPPLTFSWVRDGQTLIESMEVSVRRFDEFSSSITISALREDHAGNYTCIVSNQGGSDSSTVKLKVLVPPTWLRQPYDMSVLSGARVTLNCETAGTPKPTVTWRRSKGFNLQHMETLTATQWRTGEDGSLTTSAVKKEDEGFYSCEVANGVGEGLRKTVRIEVQVPPSVSVSEAERTVRKGDSITLRCDVSGDIPLTINWAKANRNLPLISEDRIKIQEDSTIENSSSSVIIRNTAAEDTGLYICTARNTYGQSQATIRLKIVEQPSTPLNFQVAEIWCKSVRLKWKQPYNGNSPLKHYIIRYKRKDSHMKPTETKVPDSQNSVVIRDLRPSVTYSFHVLAVNDVGASGASSTVHATTREEEPEAAPVNVHVKSKDSGGFLLSWKPPPVEQWNGDIIGFSIGYKRVSHGSTQSLPFTYKILPASLSLANPGLEASASREFEVCGLQESSSYTVVVQAMTRAGIGPASQPVLVKTSYGESPQVPSVSLLSTQQTVITLRVEPTGRKRASPTQYMLHIREGTGHWLKIPLTPPNKTEYRVGGLLSGAQYKLYVTARNGYGDSGPSEVVTFRTEPESASSSMFQYEEEDIAIPFYQKLSFIIPVAVSMTTILVVPIAACCCLRKLNTLQRPRPEGVESRGFTYTASGSGECTSSSAPRPRSLPPQPTTSSTTDSGHYSTLQNYGSVIPVNDPRFSQFMIESKLANQVVSLPPKTAQEMK</sequence>
<dbReference type="PROSITE" id="PS50853">
    <property type="entry name" value="FN3"/>
    <property type="match status" value="3"/>
</dbReference>
<keyword evidence="6" id="KW-0732">Signal</keyword>
<dbReference type="Gene3D" id="2.60.40.10">
    <property type="entry name" value="Immunoglobulins"/>
    <property type="match status" value="6"/>
</dbReference>
<gene>
    <name evidence="9" type="ORF">HNY73_021784</name>
</gene>
<feature type="compositionally biased region" description="Polar residues" evidence="4">
    <location>
        <begin position="688"/>
        <end position="698"/>
    </location>
</feature>
<keyword evidence="3" id="KW-0393">Immunoglobulin domain</keyword>
<dbReference type="SMART" id="SM00408">
    <property type="entry name" value="IGc2"/>
    <property type="match status" value="3"/>
</dbReference>
<dbReference type="FunFam" id="2.60.40.10:FF:000032">
    <property type="entry name" value="palladin isoform X1"/>
    <property type="match status" value="1"/>
</dbReference>
<evidence type="ECO:0000256" key="2">
    <source>
        <dbReference type="ARBA" id="ARBA00023157"/>
    </source>
</evidence>
<dbReference type="PANTHER" id="PTHR44170:SF56">
    <property type="entry name" value="FIBRONECTIN TYPE-III DOMAIN-CONTAINING PROTEIN"/>
    <property type="match status" value="1"/>
</dbReference>
<dbReference type="CDD" id="cd00063">
    <property type="entry name" value="FN3"/>
    <property type="match status" value="3"/>
</dbReference>
<evidence type="ECO:0000313" key="10">
    <source>
        <dbReference type="Proteomes" id="UP000807504"/>
    </source>
</evidence>
<evidence type="ECO:0000256" key="4">
    <source>
        <dbReference type="SAM" id="MobiDB-lite"/>
    </source>
</evidence>
<evidence type="ECO:0000259" key="8">
    <source>
        <dbReference type="PROSITE" id="PS50853"/>
    </source>
</evidence>
<dbReference type="EMBL" id="JABXBU010002231">
    <property type="protein sequence ID" value="KAF8763616.1"/>
    <property type="molecule type" value="Genomic_DNA"/>
</dbReference>
<proteinExistence type="predicted"/>
<dbReference type="InterPro" id="IPR003598">
    <property type="entry name" value="Ig_sub2"/>
</dbReference>
<evidence type="ECO:0000256" key="1">
    <source>
        <dbReference type="ARBA" id="ARBA00022737"/>
    </source>
</evidence>
<dbReference type="InterPro" id="IPR013098">
    <property type="entry name" value="Ig_I-set"/>
</dbReference>
<reference evidence="9" key="1">
    <citation type="journal article" date="2020" name="bioRxiv">
        <title>Chromosome-level reference genome of the European wasp spider Argiope bruennichi: a resource for studies on range expansion and evolutionary adaptation.</title>
        <authorList>
            <person name="Sheffer M.M."/>
            <person name="Hoppe A."/>
            <person name="Krehenwinkel H."/>
            <person name="Uhl G."/>
            <person name="Kuss A.W."/>
            <person name="Jensen L."/>
            <person name="Jensen C."/>
            <person name="Gillespie R.G."/>
            <person name="Hoff K.J."/>
            <person name="Prost S."/>
        </authorList>
    </citation>
    <scope>NUCLEOTIDE SEQUENCE</scope>
</reference>
<dbReference type="InterPro" id="IPR003599">
    <property type="entry name" value="Ig_sub"/>
</dbReference>
<dbReference type="InterPro" id="IPR003961">
    <property type="entry name" value="FN3_dom"/>
</dbReference>
<keyword evidence="10" id="KW-1185">Reference proteome</keyword>
<dbReference type="FunFam" id="2.60.40.10:FF:000333">
    <property type="entry name" value="Down syndrome cell adhesion molecule"/>
    <property type="match status" value="1"/>
</dbReference>
<feature type="region of interest" description="Disordered" evidence="4">
    <location>
        <begin position="680"/>
        <end position="724"/>
    </location>
</feature>
<feature type="domain" description="Ig-like" evidence="7">
    <location>
        <begin position="25"/>
        <end position="115"/>
    </location>
</feature>
<dbReference type="SUPFAM" id="SSF48726">
    <property type="entry name" value="Immunoglobulin"/>
    <property type="match status" value="3"/>
</dbReference>
<feature type="domain" description="Fibronectin type-III" evidence="8">
    <location>
        <begin position="416"/>
        <end position="527"/>
    </location>
</feature>
<name>A0A8T0DZM0_ARGBR</name>
<dbReference type="Proteomes" id="UP000807504">
    <property type="component" value="Unassembled WGS sequence"/>
</dbReference>
<keyword evidence="2" id="KW-1015">Disulfide bond</keyword>
<feature type="domain" description="Fibronectin type-III" evidence="8">
    <location>
        <begin position="529"/>
        <end position="623"/>
    </location>
</feature>
<feature type="signal peptide" evidence="6">
    <location>
        <begin position="1"/>
        <end position="21"/>
    </location>
</feature>
<keyword evidence="5" id="KW-0812">Transmembrane</keyword>
<keyword evidence="5" id="KW-0472">Membrane</keyword>
<keyword evidence="5" id="KW-1133">Transmembrane helix</keyword>
<dbReference type="InterPro" id="IPR013783">
    <property type="entry name" value="Ig-like_fold"/>
</dbReference>
<dbReference type="PANTHER" id="PTHR44170">
    <property type="entry name" value="PROTEIN SIDEKICK"/>
    <property type="match status" value="1"/>
</dbReference>
<dbReference type="SMART" id="SM00060">
    <property type="entry name" value="FN3"/>
    <property type="match status" value="3"/>
</dbReference>
<dbReference type="FunFam" id="2.60.40.10:FF:000028">
    <property type="entry name" value="Neuronal cell adhesion molecule"/>
    <property type="match status" value="1"/>
</dbReference>
<keyword evidence="1" id="KW-0677">Repeat</keyword>
<dbReference type="InterPro" id="IPR036179">
    <property type="entry name" value="Ig-like_dom_sf"/>
</dbReference>
<feature type="chain" id="PRO_5035757713" evidence="6">
    <location>
        <begin position="22"/>
        <end position="766"/>
    </location>
</feature>
<dbReference type="InterPro" id="IPR036116">
    <property type="entry name" value="FN3_sf"/>
</dbReference>
<feature type="domain" description="Ig-like" evidence="7">
    <location>
        <begin position="217"/>
        <end position="309"/>
    </location>
</feature>
<comment type="caution">
    <text evidence="9">The sequence shown here is derived from an EMBL/GenBank/DDBJ whole genome shotgun (WGS) entry which is preliminary data.</text>
</comment>
<dbReference type="SUPFAM" id="SSF49265">
    <property type="entry name" value="Fibronectin type III"/>
    <property type="match status" value="2"/>
</dbReference>